<protein>
    <recommendedName>
        <fullName evidence="10">Band 7 domain-containing protein</fullName>
    </recommendedName>
</protein>
<evidence type="ECO:0000256" key="1">
    <source>
        <dbReference type="ARBA" id="ARBA00004648"/>
    </source>
</evidence>
<evidence type="ECO:0000256" key="8">
    <source>
        <dbReference type="ARBA" id="ARBA00023180"/>
    </source>
</evidence>
<dbReference type="GO" id="GO:0005789">
    <property type="term" value="C:endoplasmic reticulum membrane"/>
    <property type="evidence" value="ECO:0007669"/>
    <property type="project" value="UniProtKB-SubCell"/>
</dbReference>
<dbReference type="InterPro" id="IPR001107">
    <property type="entry name" value="Band_7"/>
</dbReference>
<evidence type="ECO:0000313" key="12">
    <source>
        <dbReference type="Proteomes" id="UP000737018"/>
    </source>
</evidence>
<keyword evidence="5" id="KW-0735">Signal-anchor</keyword>
<keyword evidence="6 9" id="KW-1133">Transmembrane helix</keyword>
<comment type="caution">
    <text evidence="11">The sequence shown here is derived from an EMBL/GenBank/DDBJ whole genome shotgun (WGS) entry which is preliminary data.</text>
</comment>
<evidence type="ECO:0000259" key="10">
    <source>
        <dbReference type="SMART" id="SM00244"/>
    </source>
</evidence>
<gene>
    <name evidence="11" type="ORF">CMV_028332</name>
</gene>
<reference evidence="11" key="1">
    <citation type="submission" date="2020-03" db="EMBL/GenBank/DDBJ databases">
        <title>Castanea mollissima Vanexum genome sequencing.</title>
        <authorList>
            <person name="Staton M."/>
        </authorList>
    </citation>
    <scope>NUCLEOTIDE SEQUENCE</scope>
    <source>
        <tissue evidence="11">Leaf</tissue>
    </source>
</reference>
<evidence type="ECO:0000256" key="2">
    <source>
        <dbReference type="ARBA" id="ARBA00008164"/>
    </source>
</evidence>
<dbReference type="GO" id="GO:0032933">
    <property type="term" value="P:SREBP signaling pathway"/>
    <property type="evidence" value="ECO:0007669"/>
    <property type="project" value="TreeGrafter"/>
</dbReference>
<dbReference type="Proteomes" id="UP000737018">
    <property type="component" value="Unassembled WGS sequence"/>
</dbReference>
<feature type="domain" description="Band 7" evidence="10">
    <location>
        <begin position="104"/>
        <end position="270"/>
    </location>
</feature>
<dbReference type="SMART" id="SM00244">
    <property type="entry name" value="PHB"/>
    <property type="match status" value="1"/>
</dbReference>
<dbReference type="AlphaFoldDB" id="A0A8J4Q7P1"/>
<dbReference type="GO" id="GO:0031625">
    <property type="term" value="F:ubiquitin protein ligase binding"/>
    <property type="evidence" value="ECO:0007669"/>
    <property type="project" value="InterPro"/>
</dbReference>
<dbReference type="EMBL" id="JRKL02012473">
    <property type="protein sequence ID" value="KAF3945272.1"/>
    <property type="molecule type" value="Genomic_DNA"/>
</dbReference>
<evidence type="ECO:0000256" key="7">
    <source>
        <dbReference type="ARBA" id="ARBA00023136"/>
    </source>
</evidence>
<keyword evidence="3 9" id="KW-0812">Transmembrane</keyword>
<keyword evidence="12" id="KW-1185">Reference proteome</keyword>
<accession>A0A8J4Q7P1</accession>
<evidence type="ECO:0000256" key="3">
    <source>
        <dbReference type="ARBA" id="ARBA00022692"/>
    </source>
</evidence>
<name>A0A8J4Q7P1_9ROSI</name>
<comment type="subcellular location">
    <subcellularLocation>
        <location evidence="1">Endoplasmic reticulum membrane</location>
        <topology evidence="1">Single-pass type II membrane protein</topology>
    </subcellularLocation>
</comment>
<keyword evidence="4" id="KW-0256">Endoplasmic reticulum</keyword>
<proteinExistence type="inferred from homology"/>
<dbReference type="PANTHER" id="PTHR15351:SF3">
    <property type="entry name" value="ERLIN"/>
    <property type="match status" value="1"/>
</dbReference>
<evidence type="ECO:0000313" key="11">
    <source>
        <dbReference type="EMBL" id="KAF3945272.1"/>
    </source>
</evidence>
<sequence length="418" mass="47280">MDMISILPDLFLTIWTWRRKPSGGGGSGFSAIPKIASVGCGFSAISKVLLSLIPSGGGRGSGEGGGCGGGGGISAIPKVFIFFIAIFMLWVVIPSPSTIRNGFSILHQVPEGHVGVYWRGGALLKTVNDPGFHLKLPFITRYEPVQVTLQNNQVRDIPCGTKGGVMINFEKIEVVNRLHKDYVHDTLLKYGEQYDKIWIYDKIHHEINQFCNSHSLLQVYIDVFDQIGEKMKDALQGDCRHNAPGIEIISVHVTKPTIPESIRRYFEQLEEERIKVLIAIEKQRVVEIEAETNKKKAISEAENSANVGKILMEQKLMEKDSARKQQEIENQIYMDRQKVKADSNLYRESKEAEANKLKLTPQYLELKLIEAIKNILSEENAAIKKILFEENVFVYSIVFMYMCVFLYMCARRLLVYFL</sequence>
<dbReference type="PANTHER" id="PTHR15351">
    <property type="entry name" value="ERLIN (ER LIPID RAFT ASSOCIATED PROTEIN) HOMOLOG"/>
    <property type="match status" value="1"/>
</dbReference>
<dbReference type="InterPro" id="IPR033294">
    <property type="entry name" value="Erlin1/2"/>
</dbReference>
<evidence type="ECO:0000256" key="4">
    <source>
        <dbReference type="ARBA" id="ARBA00022824"/>
    </source>
</evidence>
<dbReference type="GO" id="GO:0015485">
    <property type="term" value="F:cholesterol binding"/>
    <property type="evidence" value="ECO:0007669"/>
    <property type="project" value="TreeGrafter"/>
</dbReference>
<comment type="similarity">
    <text evidence="2">Belongs to the band 7/mec-2 family.</text>
</comment>
<dbReference type="OrthoDB" id="77368at2759"/>
<keyword evidence="7 9" id="KW-0472">Membrane</keyword>
<feature type="transmembrane region" description="Helical" evidence="9">
    <location>
        <begin position="392"/>
        <end position="410"/>
    </location>
</feature>
<feature type="transmembrane region" description="Helical" evidence="9">
    <location>
        <begin position="75"/>
        <end position="93"/>
    </location>
</feature>
<dbReference type="Pfam" id="PF01145">
    <property type="entry name" value="Band_7"/>
    <property type="match status" value="1"/>
</dbReference>
<evidence type="ECO:0000256" key="5">
    <source>
        <dbReference type="ARBA" id="ARBA00022968"/>
    </source>
</evidence>
<evidence type="ECO:0000256" key="6">
    <source>
        <dbReference type="ARBA" id="ARBA00022989"/>
    </source>
</evidence>
<evidence type="ECO:0000256" key="9">
    <source>
        <dbReference type="SAM" id="Phobius"/>
    </source>
</evidence>
<keyword evidence="8" id="KW-0325">Glycoprotein</keyword>
<organism evidence="11 12">
    <name type="scientific">Castanea mollissima</name>
    <name type="common">Chinese chestnut</name>
    <dbReference type="NCBI Taxonomy" id="60419"/>
    <lineage>
        <taxon>Eukaryota</taxon>
        <taxon>Viridiplantae</taxon>
        <taxon>Streptophyta</taxon>
        <taxon>Embryophyta</taxon>
        <taxon>Tracheophyta</taxon>
        <taxon>Spermatophyta</taxon>
        <taxon>Magnoliopsida</taxon>
        <taxon>eudicotyledons</taxon>
        <taxon>Gunneridae</taxon>
        <taxon>Pentapetalae</taxon>
        <taxon>rosids</taxon>
        <taxon>fabids</taxon>
        <taxon>Fagales</taxon>
        <taxon>Fagaceae</taxon>
        <taxon>Castanea</taxon>
    </lineage>
</organism>
<dbReference type="CDD" id="cd03406">
    <property type="entry name" value="SPFH_like_u3"/>
    <property type="match status" value="1"/>
</dbReference>